<keyword evidence="3" id="KW-1185">Reference proteome</keyword>
<protein>
    <submittedName>
        <fullName evidence="2">Uncharacterized protein</fullName>
    </submittedName>
</protein>
<evidence type="ECO:0000256" key="1">
    <source>
        <dbReference type="SAM" id="MobiDB-lite"/>
    </source>
</evidence>
<accession>A0ABR4F923</accession>
<feature type="compositionally biased region" description="Low complexity" evidence="1">
    <location>
        <begin position="1"/>
        <end position="19"/>
    </location>
</feature>
<proteinExistence type="predicted"/>
<name>A0ABR4F923_9PEZI</name>
<evidence type="ECO:0000313" key="3">
    <source>
        <dbReference type="Proteomes" id="UP001600888"/>
    </source>
</evidence>
<feature type="region of interest" description="Disordered" evidence="1">
    <location>
        <begin position="1"/>
        <end position="23"/>
    </location>
</feature>
<gene>
    <name evidence="2" type="ORF">FJTKL_13845</name>
</gene>
<dbReference type="EMBL" id="JBAWTH010000007">
    <property type="protein sequence ID" value="KAL2291193.1"/>
    <property type="molecule type" value="Genomic_DNA"/>
</dbReference>
<sequence length="69" mass="7607">MISIPSSQRASQQARQAGGPHDGRLGLGKAIGWDFLWLSLAIPTPSRTTQKQLDDLKKPLQDINIIRLT</sequence>
<comment type="caution">
    <text evidence="2">The sequence shown here is derived from an EMBL/GenBank/DDBJ whole genome shotgun (WGS) entry which is preliminary data.</text>
</comment>
<evidence type="ECO:0000313" key="2">
    <source>
        <dbReference type="EMBL" id="KAL2291193.1"/>
    </source>
</evidence>
<dbReference type="Proteomes" id="UP001600888">
    <property type="component" value="Unassembled WGS sequence"/>
</dbReference>
<reference evidence="2 3" key="1">
    <citation type="submission" date="2024-03" db="EMBL/GenBank/DDBJ databases">
        <title>A high-quality draft genome sequence of Diaporthe vaccinii, a causative agent of upright dieback and viscid rot disease in cranberry plants.</title>
        <authorList>
            <person name="Sarrasin M."/>
            <person name="Lang B.F."/>
            <person name="Burger G."/>
        </authorList>
    </citation>
    <scope>NUCLEOTIDE SEQUENCE [LARGE SCALE GENOMIC DNA]</scope>
    <source>
        <strain evidence="2 3">IS7</strain>
    </source>
</reference>
<organism evidence="2 3">
    <name type="scientific">Diaporthe vaccinii</name>
    <dbReference type="NCBI Taxonomy" id="105482"/>
    <lineage>
        <taxon>Eukaryota</taxon>
        <taxon>Fungi</taxon>
        <taxon>Dikarya</taxon>
        <taxon>Ascomycota</taxon>
        <taxon>Pezizomycotina</taxon>
        <taxon>Sordariomycetes</taxon>
        <taxon>Sordariomycetidae</taxon>
        <taxon>Diaporthales</taxon>
        <taxon>Diaporthaceae</taxon>
        <taxon>Diaporthe</taxon>
        <taxon>Diaporthe eres species complex</taxon>
    </lineage>
</organism>